<evidence type="ECO:0000259" key="2">
    <source>
        <dbReference type="Pfam" id="PF00582"/>
    </source>
</evidence>
<dbReference type="Gene3D" id="3.40.50.620">
    <property type="entry name" value="HUPs"/>
    <property type="match status" value="2"/>
</dbReference>
<dbReference type="SUPFAM" id="SSF52402">
    <property type="entry name" value="Adenine nucleotide alpha hydrolases-like"/>
    <property type="match status" value="2"/>
</dbReference>
<organism evidence="3 4">
    <name type="scientific">Nocardia transvalensis</name>
    <dbReference type="NCBI Taxonomy" id="37333"/>
    <lineage>
        <taxon>Bacteria</taxon>
        <taxon>Bacillati</taxon>
        <taxon>Actinomycetota</taxon>
        <taxon>Actinomycetes</taxon>
        <taxon>Mycobacteriales</taxon>
        <taxon>Nocardiaceae</taxon>
        <taxon>Nocardia</taxon>
    </lineage>
</organism>
<dbReference type="AlphaFoldDB" id="A0A7W9PJN8"/>
<evidence type="ECO:0000313" key="4">
    <source>
        <dbReference type="Proteomes" id="UP000540412"/>
    </source>
</evidence>
<comment type="similarity">
    <text evidence="1">Belongs to the universal stress protein A family.</text>
</comment>
<feature type="domain" description="UspA" evidence="2">
    <location>
        <begin position="164"/>
        <end position="296"/>
    </location>
</feature>
<protein>
    <submittedName>
        <fullName evidence="3">Nucleotide-binding universal stress UspA family protein</fullName>
    </submittedName>
</protein>
<name>A0A7W9PJN8_9NOCA</name>
<evidence type="ECO:0000313" key="3">
    <source>
        <dbReference type="EMBL" id="MBB5916718.1"/>
    </source>
</evidence>
<comment type="caution">
    <text evidence="3">The sequence shown here is derived from an EMBL/GenBank/DDBJ whole genome shotgun (WGS) entry which is preliminary data.</text>
</comment>
<keyword evidence="4" id="KW-1185">Reference proteome</keyword>
<reference evidence="3 4" key="1">
    <citation type="submission" date="2020-08" db="EMBL/GenBank/DDBJ databases">
        <title>Sequencing the genomes of 1000 actinobacteria strains.</title>
        <authorList>
            <person name="Klenk H.-P."/>
        </authorList>
    </citation>
    <scope>NUCLEOTIDE SEQUENCE [LARGE SCALE GENOMIC DNA]</scope>
    <source>
        <strain evidence="3 4">DSM 43582</strain>
    </source>
</reference>
<dbReference type="PRINTS" id="PR01438">
    <property type="entry name" value="UNVRSLSTRESS"/>
</dbReference>
<evidence type="ECO:0000256" key="1">
    <source>
        <dbReference type="ARBA" id="ARBA00008791"/>
    </source>
</evidence>
<dbReference type="InterPro" id="IPR014729">
    <property type="entry name" value="Rossmann-like_a/b/a_fold"/>
</dbReference>
<dbReference type="Proteomes" id="UP000540412">
    <property type="component" value="Unassembled WGS sequence"/>
</dbReference>
<dbReference type="InterPro" id="IPR006016">
    <property type="entry name" value="UspA"/>
</dbReference>
<proteinExistence type="inferred from homology"/>
<dbReference type="PANTHER" id="PTHR46268:SF6">
    <property type="entry name" value="UNIVERSAL STRESS PROTEIN UP12"/>
    <property type="match status" value="1"/>
</dbReference>
<dbReference type="RefSeq" id="WP_051163421.1">
    <property type="nucleotide sequence ID" value="NZ_JACHIT010000002.1"/>
</dbReference>
<sequence>MTGDSAAGRAVSAPVLVAVDDSEVALRAVAWAAAEAALHRCPLHILTSFGVAPRPGLNTVLAENERAWLRGDGMRLLARAVAAARRAVPDTDVAVTTELTFDLITPTLIDRSAQVRMIVVGNHGRGAIGRAVLGSVSTAVSRHARCPVAVVHLSPPDPVSAEGPVLVGVDGTLDSAPALAVAFDEASRRKVGLVALHAWSGGSESDAPVVSWDDVRSAESAALTETVAGWRERYPDVDVEPVVVCDSPVRSLLERSARAQLLVVGSRGRGGFAGMVLGSTSTALLHVAECTVIVARGQERTR</sequence>
<feature type="domain" description="UspA" evidence="2">
    <location>
        <begin position="15"/>
        <end position="152"/>
    </location>
</feature>
<dbReference type="Pfam" id="PF00582">
    <property type="entry name" value="Usp"/>
    <property type="match status" value="2"/>
</dbReference>
<dbReference type="InterPro" id="IPR006015">
    <property type="entry name" value="Universal_stress_UspA"/>
</dbReference>
<dbReference type="EMBL" id="JACHIT010000002">
    <property type="protein sequence ID" value="MBB5916718.1"/>
    <property type="molecule type" value="Genomic_DNA"/>
</dbReference>
<dbReference type="PANTHER" id="PTHR46268">
    <property type="entry name" value="STRESS RESPONSE PROTEIN NHAX"/>
    <property type="match status" value="1"/>
</dbReference>
<accession>A0A7W9PJN8</accession>
<gene>
    <name evidence="3" type="ORF">BJY24_005630</name>
</gene>